<reference evidence="1 2" key="1">
    <citation type="submission" date="2019-05" db="EMBL/GenBank/DDBJ databases">
        <title>Another draft genome of Portunus trituberculatus and its Hox gene families provides insights of decapod evolution.</title>
        <authorList>
            <person name="Jeong J.-H."/>
            <person name="Song I."/>
            <person name="Kim S."/>
            <person name="Choi T."/>
            <person name="Kim D."/>
            <person name="Ryu S."/>
            <person name="Kim W."/>
        </authorList>
    </citation>
    <scope>NUCLEOTIDE SEQUENCE [LARGE SCALE GENOMIC DNA]</scope>
    <source>
        <tissue evidence="1">Muscle</tissue>
    </source>
</reference>
<keyword evidence="2" id="KW-1185">Reference proteome</keyword>
<comment type="caution">
    <text evidence="1">The sequence shown here is derived from an EMBL/GenBank/DDBJ whole genome shotgun (WGS) entry which is preliminary data.</text>
</comment>
<accession>A0A5B7KDD0</accession>
<evidence type="ECO:0000313" key="2">
    <source>
        <dbReference type="Proteomes" id="UP000324222"/>
    </source>
</evidence>
<name>A0A5B7KDD0_PORTR</name>
<dbReference type="AlphaFoldDB" id="A0A5B7KDD0"/>
<protein>
    <submittedName>
        <fullName evidence="1">Uncharacterized protein</fullName>
    </submittedName>
</protein>
<sequence length="91" mass="9870">MGCAWAAQGITALSRTRVVETKLVNFSVTARRGALGLVGAALRYANHKDRHFTLTSHHAPHATIPHPHTHTLLHAIVPLYARGAGLLLSHR</sequence>
<evidence type="ECO:0000313" key="1">
    <source>
        <dbReference type="EMBL" id="MPD02585.1"/>
    </source>
</evidence>
<dbReference type="Proteomes" id="UP000324222">
    <property type="component" value="Unassembled WGS sequence"/>
</dbReference>
<gene>
    <name evidence="1" type="ORF">E2C01_098175</name>
</gene>
<organism evidence="1 2">
    <name type="scientific">Portunus trituberculatus</name>
    <name type="common">Swimming crab</name>
    <name type="synonym">Neptunus trituberculatus</name>
    <dbReference type="NCBI Taxonomy" id="210409"/>
    <lineage>
        <taxon>Eukaryota</taxon>
        <taxon>Metazoa</taxon>
        <taxon>Ecdysozoa</taxon>
        <taxon>Arthropoda</taxon>
        <taxon>Crustacea</taxon>
        <taxon>Multicrustacea</taxon>
        <taxon>Malacostraca</taxon>
        <taxon>Eumalacostraca</taxon>
        <taxon>Eucarida</taxon>
        <taxon>Decapoda</taxon>
        <taxon>Pleocyemata</taxon>
        <taxon>Brachyura</taxon>
        <taxon>Eubrachyura</taxon>
        <taxon>Portunoidea</taxon>
        <taxon>Portunidae</taxon>
        <taxon>Portuninae</taxon>
        <taxon>Portunus</taxon>
    </lineage>
</organism>
<proteinExistence type="predicted"/>
<dbReference type="EMBL" id="VSRR010132091">
    <property type="protein sequence ID" value="MPD02585.1"/>
    <property type="molecule type" value="Genomic_DNA"/>
</dbReference>